<gene>
    <name evidence="9" type="primary">asnB</name>
    <name evidence="9" type="ORF">ACFS6H_06770</name>
</gene>
<keyword evidence="6" id="KW-0315">Glutamine amidotransferase</keyword>
<evidence type="ECO:0000259" key="8">
    <source>
        <dbReference type="PROSITE" id="PS51278"/>
    </source>
</evidence>
<sequence>MCGITGLIDFKNKSTLANIKAMTASMPHRGPDGNSEHFIEKGSYSIGLGHRRLSIIDLSHAADQPMFYEDLTIVFNGEIYNYQEIRAELIQLGHTFVTHSDTEVILHSWKEWGETCIQKWHGMFAIAIYDSSKEQIICIRDRAGVKPFNYYFNNDLFLFGSELKCLMAHPAFEKNINAAAVGSYLQYGYVSGPYTIFEHTHKLPPGHLMKFNLKSKEIELKQYWNVYTYYNQPKLDISLNEAITETEKILEKAFQYRMVADVPVGVFLSGGYDSSCVTALLQKNSTEKLKTFTIGSTDDKLNEAPFAKQIAQHLGTDHTEYFCTSKEALDIIPELPFYYDEPFADSSAIPTILVSRLARREVTVALSADAGDEIFAGYNRYDYVSRYGNKLRKIPAFLRKTMATGMNLVSSEQIPVLKNKPNFHSRYDKLKNLLLDPSPNELLKNLSIVFSDKEIENIMNKPTKSLITAHTSDELKEAFYDEVSYMMAIDYKTYMVDDILQKVDRATMSASLEGREPFLDQSIIEWAARLPISYKYHNGSKKYILKQIVHKYIPQFIMERPKMGFGIPVQKWLSAELKPLVETYLGEKNLQKHGLFNTATTNKLVKDFFNGRTEKYLQIWYLLMFQMWYEKWVD</sequence>
<dbReference type="InterPro" id="IPR051786">
    <property type="entry name" value="ASN_synthetase/amidase"/>
</dbReference>
<dbReference type="InterPro" id="IPR001962">
    <property type="entry name" value="Asn_synthase"/>
</dbReference>
<dbReference type="Proteomes" id="UP001597511">
    <property type="component" value="Unassembled WGS sequence"/>
</dbReference>
<dbReference type="Pfam" id="PF00733">
    <property type="entry name" value="Asn_synthase"/>
    <property type="match status" value="1"/>
</dbReference>
<dbReference type="InterPro" id="IPR006426">
    <property type="entry name" value="Asn_synth_AEB"/>
</dbReference>
<keyword evidence="4" id="KW-0547">Nucleotide-binding</keyword>
<dbReference type="Gene3D" id="3.60.20.10">
    <property type="entry name" value="Glutamine Phosphoribosylpyrophosphate, subunit 1, domain 1"/>
    <property type="match status" value="1"/>
</dbReference>
<dbReference type="RefSeq" id="WP_386096547.1">
    <property type="nucleotide sequence ID" value="NZ_JBHUOZ010000001.1"/>
</dbReference>
<comment type="catalytic activity">
    <reaction evidence="7">
        <text>L-aspartate + L-glutamine + ATP + H2O = L-asparagine + L-glutamate + AMP + diphosphate + H(+)</text>
        <dbReference type="Rhea" id="RHEA:12228"/>
        <dbReference type="ChEBI" id="CHEBI:15377"/>
        <dbReference type="ChEBI" id="CHEBI:15378"/>
        <dbReference type="ChEBI" id="CHEBI:29985"/>
        <dbReference type="ChEBI" id="CHEBI:29991"/>
        <dbReference type="ChEBI" id="CHEBI:30616"/>
        <dbReference type="ChEBI" id="CHEBI:33019"/>
        <dbReference type="ChEBI" id="CHEBI:58048"/>
        <dbReference type="ChEBI" id="CHEBI:58359"/>
        <dbReference type="ChEBI" id="CHEBI:456215"/>
        <dbReference type="EC" id="6.3.5.4"/>
    </reaction>
</comment>
<dbReference type="PROSITE" id="PS51278">
    <property type="entry name" value="GATASE_TYPE_2"/>
    <property type="match status" value="1"/>
</dbReference>
<evidence type="ECO:0000256" key="3">
    <source>
        <dbReference type="ARBA" id="ARBA00012737"/>
    </source>
</evidence>
<dbReference type="SUPFAM" id="SSF56235">
    <property type="entry name" value="N-terminal nucleophile aminohydrolases (Ntn hydrolases)"/>
    <property type="match status" value="1"/>
</dbReference>
<dbReference type="SUPFAM" id="SSF52402">
    <property type="entry name" value="Adenine nucleotide alpha hydrolases-like"/>
    <property type="match status" value="1"/>
</dbReference>
<keyword evidence="9" id="KW-0436">Ligase</keyword>
<accession>A0ABW6A570</accession>
<name>A0ABW6A570_9BACT</name>
<evidence type="ECO:0000256" key="6">
    <source>
        <dbReference type="ARBA" id="ARBA00022962"/>
    </source>
</evidence>
<dbReference type="Gene3D" id="3.40.50.620">
    <property type="entry name" value="HUPs"/>
    <property type="match status" value="1"/>
</dbReference>
<evidence type="ECO:0000256" key="4">
    <source>
        <dbReference type="ARBA" id="ARBA00022741"/>
    </source>
</evidence>
<dbReference type="InterPro" id="IPR029055">
    <property type="entry name" value="Ntn_hydrolases_N"/>
</dbReference>
<evidence type="ECO:0000256" key="1">
    <source>
        <dbReference type="ARBA" id="ARBA00005187"/>
    </source>
</evidence>
<keyword evidence="5" id="KW-0067">ATP-binding</keyword>
<dbReference type="InterPro" id="IPR033738">
    <property type="entry name" value="AsnB_N"/>
</dbReference>
<evidence type="ECO:0000256" key="7">
    <source>
        <dbReference type="ARBA" id="ARBA00048741"/>
    </source>
</evidence>
<feature type="domain" description="Glutamine amidotransferase type-2" evidence="8">
    <location>
        <begin position="2"/>
        <end position="214"/>
    </location>
</feature>
<evidence type="ECO:0000313" key="9">
    <source>
        <dbReference type="EMBL" id="MFD2919398.1"/>
    </source>
</evidence>
<evidence type="ECO:0000256" key="2">
    <source>
        <dbReference type="ARBA" id="ARBA00005752"/>
    </source>
</evidence>
<protein>
    <recommendedName>
        <fullName evidence="3">asparagine synthase (glutamine-hydrolyzing)</fullName>
        <ecNumber evidence="3">6.3.5.4</ecNumber>
    </recommendedName>
</protein>
<dbReference type="PANTHER" id="PTHR43284">
    <property type="entry name" value="ASPARAGINE SYNTHETASE (GLUTAMINE-HYDROLYZING)"/>
    <property type="match status" value="1"/>
</dbReference>
<comment type="similarity">
    <text evidence="2">Belongs to the asparagine synthetase family.</text>
</comment>
<dbReference type="PIRSF" id="PIRSF001589">
    <property type="entry name" value="Asn_synthetase_glu-h"/>
    <property type="match status" value="1"/>
</dbReference>
<dbReference type="NCBIfam" id="TIGR01536">
    <property type="entry name" value="asn_synth_AEB"/>
    <property type="match status" value="1"/>
</dbReference>
<evidence type="ECO:0000313" key="10">
    <source>
        <dbReference type="Proteomes" id="UP001597511"/>
    </source>
</evidence>
<comment type="pathway">
    <text evidence="1">Amino-acid biosynthesis; L-asparagine biosynthesis; L-asparagine from L-aspartate (L-Gln route): step 1/1.</text>
</comment>
<dbReference type="GO" id="GO:0004066">
    <property type="term" value="F:asparagine synthase (glutamine-hydrolyzing) activity"/>
    <property type="evidence" value="ECO:0007669"/>
    <property type="project" value="UniProtKB-EC"/>
</dbReference>
<comment type="caution">
    <text evidence="9">The sequence shown here is derived from an EMBL/GenBank/DDBJ whole genome shotgun (WGS) entry which is preliminary data.</text>
</comment>
<dbReference type="EC" id="6.3.5.4" evidence="3"/>
<dbReference type="InterPro" id="IPR014729">
    <property type="entry name" value="Rossmann-like_a/b/a_fold"/>
</dbReference>
<organism evidence="9 10">
    <name type="scientific">Terrimonas rubra</name>
    <dbReference type="NCBI Taxonomy" id="1035890"/>
    <lineage>
        <taxon>Bacteria</taxon>
        <taxon>Pseudomonadati</taxon>
        <taxon>Bacteroidota</taxon>
        <taxon>Chitinophagia</taxon>
        <taxon>Chitinophagales</taxon>
        <taxon>Chitinophagaceae</taxon>
        <taxon>Terrimonas</taxon>
    </lineage>
</organism>
<dbReference type="CDD" id="cd00712">
    <property type="entry name" value="AsnB"/>
    <property type="match status" value="1"/>
</dbReference>
<dbReference type="Pfam" id="PF13537">
    <property type="entry name" value="GATase_7"/>
    <property type="match status" value="1"/>
</dbReference>
<proteinExistence type="inferred from homology"/>
<dbReference type="InterPro" id="IPR017932">
    <property type="entry name" value="GATase_2_dom"/>
</dbReference>
<dbReference type="CDD" id="cd01991">
    <property type="entry name" value="Asn_synthase_B_C"/>
    <property type="match status" value="1"/>
</dbReference>
<keyword evidence="10" id="KW-1185">Reference proteome</keyword>
<reference evidence="10" key="1">
    <citation type="journal article" date="2019" name="Int. J. Syst. Evol. Microbiol.">
        <title>The Global Catalogue of Microorganisms (GCM) 10K type strain sequencing project: providing services to taxonomists for standard genome sequencing and annotation.</title>
        <authorList>
            <consortium name="The Broad Institute Genomics Platform"/>
            <consortium name="The Broad Institute Genome Sequencing Center for Infectious Disease"/>
            <person name="Wu L."/>
            <person name="Ma J."/>
        </authorList>
    </citation>
    <scope>NUCLEOTIDE SEQUENCE [LARGE SCALE GENOMIC DNA]</scope>
    <source>
        <strain evidence="10">KCTC 23299</strain>
    </source>
</reference>
<evidence type="ECO:0000256" key="5">
    <source>
        <dbReference type="ARBA" id="ARBA00022840"/>
    </source>
</evidence>
<dbReference type="PANTHER" id="PTHR43284:SF1">
    <property type="entry name" value="ASPARAGINE SYNTHETASE"/>
    <property type="match status" value="1"/>
</dbReference>
<dbReference type="EMBL" id="JBHUOZ010000001">
    <property type="protein sequence ID" value="MFD2919398.1"/>
    <property type="molecule type" value="Genomic_DNA"/>
</dbReference>